<dbReference type="InterPro" id="IPR050810">
    <property type="entry name" value="Bact_Secretion_Sys_Channel"/>
</dbReference>
<evidence type="ECO:0000259" key="6">
    <source>
        <dbReference type="Pfam" id="PF13629"/>
    </source>
</evidence>
<protein>
    <submittedName>
        <fullName evidence="7">Pilus assembly protein CpaC</fullName>
    </submittedName>
</protein>
<comment type="caution">
    <text evidence="7">The sequence shown here is derived from an EMBL/GenBank/DDBJ whole genome shotgun (WGS) entry which is preliminary data.</text>
</comment>
<evidence type="ECO:0000313" key="8">
    <source>
        <dbReference type="Proteomes" id="UP000240987"/>
    </source>
</evidence>
<evidence type="ECO:0000256" key="1">
    <source>
        <dbReference type="RuleBase" id="RU004003"/>
    </source>
</evidence>
<dbReference type="PANTHER" id="PTHR30332">
    <property type="entry name" value="PROBABLE GENERAL SECRETION PATHWAY PROTEIN D"/>
    <property type="match status" value="1"/>
</dbReference>
<evidence type="ECO:0000256" key="3">
    <source>
        <dbReference type="SAM" id="SignalP"/>
    </source>
</evidence>
<evidence type="ECO:0000259" key="4">
    <source>
        <dbReference type="Pfam" id="PF00263"/>
    </source>
</evidence>
<feature type="signal peptide" evidence="3">
    <location>
        <begin position="1"/>
        <end position="32"/>
    </location>
</feature>
<keyword evidence="3" id="KW-0732">Signal</keyword>
<dbReference type="GO" id="GO:0015627">
    <property type="term" value="C:type II protein secretion system complex"/>
    <property type="evidence" value="ECO:0007669"/>
    <property type="project" value="TreeGrafter"/>
</dbReference>
<dbReference type="OrthoDB" id="9775455at2"/>
<feature type="region of interest" description="Disordered" evidence="2">
    <location>
        <begin position="457"/>
        <end position="489"/>
    </location>
</feature>
<dbReference type="InterPro" id="IPR032789">
    <property type="entry name" value="T2SS-T3SS_pil_N"/>
</dbReference>
<dbReference type="AlphaFoldDB" id="A0A2T3J8Z5"/>
<dbReference type="Pfam" id="PF04972">
    <property type="entry name" value="BON"/>
    <property type="match status" value="1"/>
</dbReference>
<dbReference type="PANTHER" id="PTHR30332:SF17">
    <property type="entry name" value="TYPE IV PILIATION SYSTEM PROTEIN DR_0774-RELATED"/>
    <property type="match status" value="1"/>
</dbReference>
<name>A0A2T3J8Z5_9GAMM</name>
<dbReference type="InterPro" id="IPR004846">
    <property type="entry name" value="T2SS/T3SS_dom"/>
</dbReference>
<dbReference type="PRINTS" id="PR00811">
    <property type="entry name" value="BCTERIALGSPD"/>
</dbReference>
<dbReference type="InterPro" id="IPR007055">
    <property type="entry name" value="BON_dom"/>
</dbReference>
<organism evidence="7 8">
    <name type="scientific">Photobacterium frigidiphilum</name>
    <dbReference type="NCBI Taxonomy" id="264736"/>
    <lineage>
        <taxon>Bacteria</taxon>
        <taxon>Pseudomonadati</taxon>
        <taxon>Pseudomonadota</taxon>
        <taxon>Gammaproteobacteria</taxon>
        <taxon>Vibrionales</taxon>
        <taxon>Vibrionaceae</taxon>
        <taxon>Photobacterium</taxon>
    </lineage>
</organism>
<evidence type="ECO:0000313" key="7">
    <source>
        <dbReference type="EMBL" id="PSU45276.1"/>
    </source>
</evidence>
<dbReference type="InterPro" id="IPR001775">
    <property type="entry name" value="GspD/PilQ"/>
</dbReference>
<gene>
    <name evidence="7" type="ORF">C9J12_23515</name>
</gene>
<dbReference type="GO" id="GO:0009306">
    <property type="term" value="P:protein secretion"/>
    <property type="evidence" value="ECO:0007669"/>
    <property type="project" value="InterPro"/>
</dbReference>
<dbReference type="EMBL" id="PYMJ01000033">
    <property type="protein sequence ID" value="PSU45276.1"/>
    <property type="molecule type" value="Genomic_DNA"/>
</dbReference>
<accession>A0A2T3J8Z5</accession>
<keyword evidence="8" id="KW-1185">Reference proteome</keyword>
<dbReference type="Pfam" id="PF13629">
    <property type="entry name" value="T2SS-T3SS_pil_N"/>
    <property type="match status" value="1"/>
</dbReference>
<dbReference type="Proteomes" id="UP000240987">
    <property type="component" value="Unassembled WGS sequence"/>
</dbReference>
<feature type="compositionally biased region" description="Low complexity" evidence="2">
    <location>
        <begin position="462"/>
        <end position="474"/>
    </location>
</feature>
<feature type="domain" description="BON" evidence="5">
    <location>
        <begin position="109"/>
        <end position="168"/>
    </location>
</feature>
<evidence type="ECO:0000256" key="2">
    <source>
        <dbReference type="SAM" id="MobiDB-lite"/>
    </source>
</evidence>
<feature type="chain" id="PRO_5015414491" evidence="3">
    <location>
        <begin position="33"/>
        <end position="489"/>
    </location>
</feature>
<reference evidence="7 8" key="1">
    <citation type="submission" date="2018-01" db="EMBL/GenBank/DDBJ databases">
        <title>Whole genome sequencing of Histamine producing bacteria.</title>
        <authorList>
            <person name="Butler K."/>
        </authorList>
    </citation>
    <scope>NUCLEOTIDE SEQUENCE [LARGE SCALE GENOMIC DNA]</scope>
    <source>
        <strain evidence="7 8">JCM 12947</strain>
    </source>
</reference>
<dbReference type="RefSeq" id="WP_107244927.1">
    <property type="nucleotide sequence ID" value="NZ_PYMJ01000033.1"/>
</dbReference>
<evidence type="ECO:0000259" key="5">
    <source>
        <dbReference type="Pfam" id="PF04972"/>
    </source>
</evidence>
<proteinExistence type="inferred from homology"/>
<dbReference type="Pfam" id="PF00263">
    <property type="entry name" value="Secretin"/>
    <property type="match status" value="1"/>
</dbReference>
<feature type="domain" description="Type II/III secretion system secretin-like" evidence="4">
    <location>
        <begin position="259"/>
        <end position="421"/>
    </location>
</feature>
<feature type="domain" description="Pilus formation protein N-terminal" evidence="6">
    <location>
        <begin position="36"/>
        <end position="105"/>
    </location>
</feature>
<comment type="similarity">
    <text evidence="1">Belongs to the bacterial secretin family.</text>
</comment>
<sequence length="489" mass="52933">MEFTAIKALYKKCIVFLSILLVSLCFTTNVNATRTESISVPHNKSRLIEIPGRAKKISVGNPAIADILILRSNKIYVLGKQFGTTNVIIWDSRDQLITVLDVEVTHDLNALKSKLYEFMPNEKISVYTSQNKLVLSGEVSSADKIATAVEIANTFTADGEIINLMAVGGSHQVMLEVTVAEVQRSLVREFDSKFVFAHQGGNWTWGGASGGASVPSNVGIIDPIIDAAISNPLSIDDNGLFASFLSSNTLFAAAFDIAKTNGLAKVLAEPTLTAISGEEAEFISGGEFPIPVPNDENITIEFKEFGVALKFIPTVMSADSINLALNIEVSEISNQNAVSIAPSGTNTQFFVPSLSKRGAKTTIELGNGQTIGIAGLLNENITDVVEKLPGLGDLPIIGQLFRSQSFRKGETELVILVTPRLAKPVRKQDITLPTDNFVEPNDWEYYLLGRMSELKRNEPTENSYTQTSNSSNYSIAPKAGSEGRFGHQL</sequence>